<accession>A8HXC2</accession>
<proteinExistence type="predicted"/>
<dbReference type="Proteomes" id="UP000000270">
    <property type="component" value="Chromosome"/>
</dbReference>
<dbReference type="KEGG" id="azc:AZC_1484"/>
<evidence type="ECO:0000313" key="2">
    <source>
        <dbReference type="Proteomes" id="UP000000270"/>
    </source>
</evidence>
<reference evidence="1 2" key="4">
    <citation type="journal article" date="2009" name="Appl. Environ. Microbiol.">
        <title>Comparative genome-wide transcriptional profiling of Azorhizobium caulinodans ORS571 grown under free-living and symbiotic conditions.</title>
        <authorList>
            <person name="Tsukada S."/>
            <person name="Aono T."/>
            <person name="Akiba N."/>
            <person name="Lee KB."/>
            <person name="Liu CT."/>
            <person name="Toyazaki H."/>
            <person name="Oyaizu H."/>
        </authorList>
    </citation>
    <scope>NUCLEOTIDE SEQUENCE [LARGE SCALE GENOMIC DNA]</scope>
    <source>
        <strain evidence="2">ATCC 43989 / DSM 5975 / JCM 20966 / LMG 6465 / NBRC 14845 / NCIMB 13405 / ORS 571</strain>
    </source>
</reference>
<organism evidence="1 2">
    <name type="scientific">Azorhizobium caulinodans (strain ATCC 43989 / DSM 5975 / JCM 20966 / LMG 6465 / NBRC 14845 / NCIMB 13405 / ORS 571)</name>
    <dbReference type="NCBI Taxonomy" id="438753"/>
    <lineage>
        <taxon>Bacteria</taxon>
        <taxon>Pseudomonadati</taxon>
        <taxon>Pseudomonadota</taxon>
        <taxon>Alphaproteobacteria</taxon>
        <taxon>Hyphomicrobiales</taxon>
        <taxon>Xanthobacteraceae</taxon>
        <taxon>Azorhizobium</taxon>
    </lineage>
</organism>
<reference evidence="1 2" key="3">
    <citation type="journal article" date="2008" name="BMC Genomics">
        <title>The genome of the versatile nitrogen fixer Azorhizobium caulinodans ORS571.</title>
        <authorList>
            <person name="Lee KB."/>
            <person name="Backer P.D."/>
            <person name="Aono T."/>
            <person name="Liu CT."/>
            <person name="Suzuki S."/>
            <person name="Suzuki T."/>
            <person name="Kaneko T."/>
            <person name="Yamada M."/>
            <person name="Tabata S."/>
            <person name="Kupfer D.M."/>
            <person name="Najar F.Z."/>
            <person name="Wiley G.B."/>
            <person name="Roe B."/>
            <person name="Binnewies T.T."/>
            <person name="Ussery D.W."/>
            <person name="D'Haeze W."/>
            <person name="Herder J.D."/>
            <person name="Gevers D."/>
            <person name="Vereecke D."/>
            <person name="Holsters M."/>
            <person name="Oyaizu H."/>
        </authorList>
    </citation>
    <scope>NUCLEOTIDE SEQUENCE [LARGE SCALE GENOMIC DNA]</scope>
    <source>
        <strain evidence="2">ATCC 43989 / DSM 5975 / JCM 20966 / LMG 6465 / NBRC 14845 / NCIMB 13405 / ORS 571</strain>
    </source>
</reference>
<reference evidence="1 2" key="6">
    <citation type="journal article" date="2011" name="Appl. Environ. Microbiol.">
        <title>Involvement of the azorhizobial chromosome partition gene (parA) in the onset of bacteroid differentiation during Sesbania rostrata stem nodule development.</title>
        <authorList>
            <person name="Liu CT."/>
            <person name="Lee KB."/>
            <person name="Wang YS."/>
            <person name="Peng MH."/>
            <person name="Lee KT."/>
            <person name="Suzuki S."/>
            <person name="Suzuki T."/>
            <person name="Oyaizu H."/>
        </authorList>
    </citation>
    <scope>NUCLEOTIDE SEQUENCE [LARGE SCALE GENOMIC DNA]</scope>
    <source>
        <strain evidence="2">ATCC 43989 / DSM 5975 / JCM 20966 / LMG 6465 / NBRC 14845 / NCIMB 13405 / ORS 571</strain>
    </source>
</reference>
<name>A8HXC2_AZOC5</name>
<dbReference type="AlphaFoldDB" id="A8HXC2"/>
<gene>
    <name evidence="1" type="ordered locus">AZC_1484</name>
</gene>
<dbReference type="STRING" id="438753.AZC_1484"/>
<reference evidence="1 2" key="5">
    <citation type="journal article" date="2010" name="Appl. Environ. Microbiol.">
        <title>phrR-like gene praR of Azorhizobium caulinodans ORS571 is essential for symbiosis with Sesbania rostrata and is involved in expression of reb genes.</title>
        <authorList>
            <person name="Akiba N."/>
            <person name="Aono T."/>
            <person name="Toyazaki H."/>
            <person name="Sato S."/>
            <person name="Oyaizu H."/>
        </authorList>
    </citation>
    <scope>NUCLEOTIDE SEQUENCE [LARGE SCALE GENOMIC DNA]</scope>
    <source>
        <strain evidence="2">ATCC 43989 / DSM 5975 / JCM 20966 / LMG 6465 / NBRC 14845 / NCIMB 13405 / ORS 571</strain>
    </source>
</reference>
<keyword evidence="2" id="KW-1185">Reference proteome</keyword>
<reference evidence="2" key="2">
    <citation type="submission" date="2007-04" db="EMBL/GenBank/DDBJ databases">
        <title>Complete genome sequence of the nitrogen-fixing bacterium Azorhizobium caulinodans ORS571.</title>
        <authorList>
            <person name="Lee K.B."/>
            <person name="Backer P.D."/>
            <person name="Aono T."/>
            <person name="Liu C.T."/>
            <person name="Suzuki S."/>
            <person name="Suzuki T."/>
            <person name="Kaneko T."/>
            <person name="Yamada M."/>
            <person name="Tabata S."/>
            <person name="Kupfer D.M."/>
            <person name="Najar F.Z."/>
            <person name="Wiley G.B."/>
            <person name="Roe B."/>
            <person name="Binnewies T."/>
            <person name="Ussery D."/>
            <person name="Vereecke D."/>
            <person name="Gevers D."/>
            <person name="Holsters M."/>
            <person name="Oyaizu H."/>
        </authorList>
    </citation>
    <scope>NUCLEOTIDE SEQUENCE [LARGE SCALE GENOMIC DNA]</scope>
    <source>
        <strain evidence="2">ATCC 43989 / DSM 5975 / JCM 20966 / LMG 6465 / NBRC 14845 / NCIMB 13405 / ORS 571</strain>
    </source>
</reference>
<evidence type="ECO:0000313" key="1">
    <source>
        <dbReference type="EMBL" id="BAF87482.1"/>
    </source>
</evidence>
<sequence>MRSIGRAPGAVWSDRARGFQGETTVRLFPRLLSSALPATTLLAATLGTATGVMAGPLLSDMTDRTLSCAISPALYIDAKGETVTTFVFPDAGGSWIDVTLPLTSPVLASSSQDEFTLVIPPQKGQAKGEQIAFIRTFEKPEGGGKNAKPVPVISMHVDGDTVGDACVAEKGRQKFLKNRFNSARENSCGNDPTPACEKLLAKTCGLEITQDCVAKLQPELAKARNRR</sequence>
<protein>
    <submittedName>
        <fullName evidence="1">Uncharacterized protein</fullName>
    </submittedName>
</protein>
<dbReference type="EMBL" id="AP009384">
    <property type="protein sequence ID" value="BAF87482.1"/>
    <property type="molecule type" value="Genomic_DNA"/>
</dbReference>
<dbReference type="HOGENOM" id="CLU_1217807_0_0_5"/>
<reference evidence="1 2" key="1">
    <citation type="journal article" date="2007" name="Appl. Environ. Microbiol.">
        <title>Rhizobial factors required for stem nodule maturation and maintenance in Sesbania rostrata-Azorhizobium caulinodans ORS571 symbiosis.</title>
        <authorList>
            <person name="Suzuki S."/>
            <person name="Aono T."/>
            <person name="Lee KB."/>
            <person name="Suzuki T."/>
            <person name="Liu CT."/>
            <person name="Miwa H."/>
            <person name="Wakao S."/>
            <person name="Iki T."/>
            <person name="Oyaizu H."/>
        </authorList>
    </citation>
    <scope>NUCLEOTIDE SEQUENCE [LARGE SCALE GENOMIC DNA]</scope>
    <source>
        <strain evidence="2">ATCC 43989 / DSM 5975 / JCM 20966 / LMG 6465 / NBRC 14845 / NCIMB 13405 / ORS 571</strain>
    </source>
</reference>